<comment type="caution">
    <text evidence="2">The sequence shown here is derived from an EMBL/GenBank/DDBJ whole genome shotgun (WGS) entry which is preliminary data.</text>
</comment>
<evidence type="ECO:0000313" key="3">
    <source>
        <dbReference type="Proteomes" id="UP000642070"/>
    </source>
</evidence>
<evidence type="ECO:0000313" key="2">
    <source>
        <dbReference type="EMBL" id="GGM22906.1"/>
    </source>
</evidence>
<evidence type="ECO:0000256" key="1">
    <source>
        <dbReference type="SAM" id="MobiDB-lite"/>
    </source>
</evidence>
<name>A0A917THL2_9ACTN</name>
<feature type="region of interest" description="Disordered" evidence="1">
    <location>
        <begin position="119"/>
        <end position="142"/>
    </location>
</feature>
<accession>A0A917THL2</accession>
<dbReference type="RefSeq" id="WP_190249959.1">
    <property type="nucleotide sequence ID" value="NZ_BMPI01000010.1"/>
</dbReference>
<protein>
    <submittedName>
        <fullName evidence="2">Uncharacterized protein</fullName>
    </submittedName>
</protein>
<organism evidence="2 3">
    <name type="scientific">Dactylosporangium sucinum</name>
    <dbReference type="NCBI Taxonomy" id="1424081"/>
    <lineage>
        <taxon>Bacteria</taxon>
        <taxon>Bacillati</taxon>
        <taxon>Actinomycetota</taxon>
        <taxon>Actinomycetes</taxon>
        <taxon>Micromonosporales</taxon>
        <taxon>Micromonosporaceae</taxon>
        <taxon>Dactylosporangium</taxon>
    </lineage>
</organism>
<feature type="compositionally biased region" description="Low complexity" evidence="1">
    <location>
        <begin position="123"/>
        <end position="132"/>
    </location>
</feature>
<reference evidence="2" key="2">
    <citation type="submission" date="2020-09" db="EMBL/GenBank/DDBJ databases">
        <authorList>
            <person name="Sun Q."/>
            <person name="Ohkuma M."/>
        </authorList>
    </citation>
    <scope>NUCLEOTIDE SEQUENCE</scope>
    <source>
        <strain evidence="2">JCM 19831</strain>
    </source>
</reference>
<gene>
    <name evidence="2" type="ORF">GCM10007977_025110</name>
</gene>
<dbReference type="Proteomes" id="UP000642070">
    <property type="component" value="Unassembled WGS sequence"/>
</dbReference>
<proteinExistence type="predicted"/>
<dbReference type="EMBL" id="BMPI01000010">
    <property type="protein sequence ID" value="GGM22906.1"/>
    <property type="molecule type" value="Genomic_DNA"/>
</dbReference>
<reference evidence="2" key="1">
    <citation type="journal article" date="2014" name="Int. J. Syst. Evol. Microbiol.">
        <title>Complete genome sequence of Corynebacterium casei LMG S-19264T (=DSM 44701T), isolated from a smear-ripened cheese.</title>
        <authorList>
            <consortium name="US DOE Joint Genome Institute (JGI-PGF)"/>
            <person name="Walter F."/>
            <person name="Albersmeier A."/>
            <person name="Kalinowski J."/>
            <person name="Ruckert C."/>
        </authorList>
    </citation>
    <scope>NUCLEOTIDE SEQUENCE</scope>
    <source>
        <strain evidence="2">JCM 19831</strain>
    </source>
</reference>
<sequence>MSAIQWGRLDPATIERAIKALLLQLHPGARPIDGSGGDGGRDVRWDSPDGLVIFEIKSFAGERLSKGKRRQIEQSLTQAATHHPIRWVLVLPTRPHPGRGDLVRRPQCRTSRYPARLARRDLAGPAVRAARAPAPPRRRRGL</sequence>
<dbReference type="AlphaFoldDB" id="A0A917THL2"/>
<keyword evidence="3" id="KW-1185">Reference proteome</keyword>